<evidence type="ECO:0000313" key="2">
    <source>
        <dbReference type="Proteomes" id="UP000265520"/>
    </source>
</evidence>
<accession>A0A392R7I7</accession>
<proteinExistence type="predicted"/>
<dbReference type="EMBL" id="LXQA010190422">
    <property type="protein sequence ID" value="MCI31826.1"/>
    <property type="molecule type" value="Genomic_DNA"/>
</dbReference>
<dbReference type="Proteomes" id="UP000265520">
    <property type="component" value="Unassembled WGS sequence"/>
</dbReference>
<keyword evidence="2" id="KW-1185">Reference proteome</keyword>
<comment type="caution">
    <text evidence="1">The sequence shown here is derived from an EMBL/GenBank/DDBJ whole genome shotgun (WGS) entry which is preliminary data.</text>
</comment>
<protein>
    <submittedName>
        <fullName evidence="1">Uncharacterized protein</fullName>
    </submittedName>
</protein>
<dbReference type="AlphaFoldDB" id="A0A392R7I7"/>
<sequence>MNLDRETLEQTRFDVARAQIEVSYWEMVDEVIEVKVDEEIFIIRMIEGRFGSIDAGIHKNTGSNIGVG</sequence>
<evidence type="ECO:0000313" key="1">
    <source>
        <dbReference type="EMBL" id="MCI31826.1"/>
    </source>
</evidence>
<feature type="non-terminal residue" evidence="1">
    <location>
        <position position="68"/>
    </location>
</feature>
<name>A0A392R7I7_9FABA</name>
<reference evidence="1 2" key="1">
    <citation type="journal article" date="2018" name="Front. Plant Sci.">
        <title>Red Clover (Trifolium pratense) and Zigzag Clover (T. medium) - A Picture of Genomic Similarities and Differences.</title>
        <authorList>
            <person name="Dluhosova J."/>
            <person name="Istvanek J."/>
            <person name="Nedelnik J."/>
            <person name="Repkova J."/>
        </authorList>
    </citation>
    <scope>NUCLEOTIDE SEQUENCE [LARGE SCALE GENOMIC DNA]</scope>
    <source>
        <strain evidence="2">cv. 10/8</strain>
        <tissue evidence="1">Leaf</tissue>
    </source>
</reference>
<organism evidence="1 2">
    <name type="scientific">Trifolium medium</name>
    <dbReference type="NCBI Taxonomy" id="97028"/>
    <lineage>
        <taxon>Eukaryota</taxon>
        <taxon>Viridiplantae</taxon>
        <taxon>Streptophyta</taxon>
        <taxon>Embryophyta</taxon>
        <taxon>Tracheophyta</taxon>
        <taxon>Spermatophyta</taxon>
        <taxon>Magnoliopsida</taxon>
        <taxon>eudicotyledons</taxon>
        <taxon>Gunneridae</taxon>
        <taxon>Pentapetalae</taxon>
        <taxon>rosids</taxon>
        <taxon>fabids</taxon>
        <taxon>Fabales</taxon>
        <taxon>Fabaceae</taxon>
        <taxon>Papilionoideae</taxon>
        <taxon>50 kb inversion clade</taxon>
        <taxon>NPAAA clade</taxon>
        <taxon>Hologalegina</taxon>
        <taxon>IRL clade</taxon>
        <taxon>Trifolieae</taxon>
        <taxon>Trifolium</taxon>
    </lineage>
</organism>